<dbReference type="PANTHER" id="PTHR43004:SF19">
    <property type="entry name" value="BINDING MONOOXYGENASE, PUTATIVE (JCVI)-RELATED"/>
    <property type="match status" value="1"/>
</dbReference>
<dbReference type="Pfam" id="PF01494">
    <property type="entry name" value="FAD_binding_3"/>
    <property type="match status" value="1"/>
</dbReference>
<organism evidence="5 6">
    <name type="scientific">Saccharomonospora piscinae</name>
    <dbReference type="NCBI Taxonomy" id="687388"/>
    <lineage>
        <taxon>Bacteria</taxon>
        <taxon>Bacillati</taxon>
        <taxon>Actinomycetota</taxon>
        <taxon>Actinomycetes</taxon>
        <taxon>Pseudonocardiales</taxon>
        <taxon>Pseudonocardiaceae</taxon>
        <taxon>Saccharomonospora</taxon>
    </lineage>
</organism>
<dbReference type="InterPro" id="IPR050641">
    <property type="entry name" value="RIFMO-like"/>
</dbReference>
<comment type="caution">
    <text evidence="5">The sequence shown here is derived from an EMBL/GenBank/DDBJ whole genome shotgun (WGS) entry which is preliminary data.</text>
</comment>
<dbReference type="SUPFAM" id="SSF51905">
    <property type="entry name" value="FAD/NAD(P)-binding domain"/>
    <property type="match status" value="1"/>
</dbReference>
<gene>
    <name evidence="5" type="ORF">B1813_08465</name>
</gene>
<evidence type="ECO:0000259" key="4">
    <source>
        <dbReference type="Pfam" id="PF01494"/>
    </source>
</evidence>
<dbReference type="PRINTS" id="PR00420">
    <property type="entry name" value="RNGMNOXGNASE"/>
</dbReference>
<name>A0A1V9A5Q3_SACPI</name>
<dbReference type="EMBL" id="MWIH01000005">
    <property type="protein sequence ID" value="OQO92254.1"/>
    <property type="molecule type" value="Genomic_DNA"/>
</dbReference>
<dbReference type="Gene3D" id="3.50.50.60">
    <property type="entry name" value="FAD/NAD(P)-binding domain"/>
    <property type="match status" value="1"/>
</dbReference>
<dbReference type="STRING" id="1962155.B1813_08465"/>
<evidence type="ECO:0000256" key="3">
    <source>
        <dbReference type="ARBA" id="ARBA00022827"/>
    </source>
</evidence>
<dbReference type="Gene3D" id="3.30.70.2450">
    <property type="match status" value="1"/>
</dbReference>
<dbReference type="GO" id="GO:0071949">
    <property type="term" value="F:FAD binding"/>
    <property type="evidence" value="ECO:0007669"/>
    <property type="project" value="InterPro"/>
</dbReference>
<dbReference type="Gene3D" id="3.40.30.120">
    <property type="match status" value="1"/>
</dbReference>
<feature type="domain" description="FAD-binding" evidence="4">
    <location>
        <begin position="5"/>
        <end position="347"/>
    </location>
</feature>
<keyword evidence="3" id="KW-0274">FAD</keyword>
<dbReference type="InterPro" id="IPR002938">
    <property type="entry name" value="FAD-bd"/>
</dbReference>
<reference evidence="5 6" key="1">
    <citation type="submission" date="2017-02" db="EMBL/GenBank/DDBJ databases">
        <title>Draft genome of Saccharomonospora sp. 154.</title>
        <authorList>
            <person name="Alonso-Carmona G.S."/>
            <person name="De La Haba R."/>
            <person name="Vera-Gargallo B."/>
            <person name="Sandoval-Trujillo A.H."/>
            <person name="Ramirez-Duran N."/>
            <person name="Ventosa A."/>
        </authorList>
    </citation>
    <scope>NUCLEOTIDE SEQUENCE [LARGE SCALE GENOMIC DNA]</scope>
    <source>
        <strain evidence="5 6">LRS4.154</strain>
    </source>
</reference>
<sequence length="505" mass="54252">MAEHTEVLVVGGGPTGLTVACGLAAHGVGVRVVDRASGPATTSRANIAHARAVEVLHRLGALGDLRERSLEPRAMRMHAGSRPIATVGFAPDEAESTQALFVSQAMIERRLRDRFAELGGAVEWATALTGFEQNADGVTAEFADGTRVRAQWLVGCDGAHSTVRELAGIDFPGVPVAERFLLADVHADWHRDRSVSVGFFHRDGIVMAMPMYDHEHDTDGGDRWRLMAEVADLDGRLDADEIVARFAELVPARTGETGLRIRDAVWTSVFRIHRRLAADYRRGRVLLAGDAAHVHSPIGGQGMNTGLGDAENLAWKLALVVRGSAAEPLLDTYTAERRPLAAEVLRATTANTRLLTADSAVVSFLRDRVLVPLLDTERVRRAATRGASQLWVTYRKGPLGGRGSAPRPGDRIADRVCLDSEGRSTRLHAELLPAWVLLAPPGAHPDALARTAHDQLGGEIIALTDPGAEGQALLIRPDAHLAWRGTDPDGLRRWLTTALSAGTAA</sequence>
<keyword evidence="2" id="KW-0285">Flavoprotein</keyword>
<evidence type="ECO:0000313" key="6">
    <source>
        <dbReference type="Proteomes" id="UP000192591"/>
    </source>
</evidence>
<dbReference type="InterPro" id="IPR036188">
    <property type="entry name" value="FAD/NAD-bd_sf"/>
</dbReference>
<evidence type="ECO:0000313" key="5">
    <source>
        <dbReference type="EMBL" id="OQO92254.1"/>
    </source>
</evidence>
<dbReference type="Pfam" id="PF21274">
    <property type="entry name" value="Rng_hyd_C"/>
    <property type="match status" value="1"/>
</dbReference>
<evidence type="ECO:0000256" key="2">
    <source>
        <dbReference type="ARBA" id="ARBA00022630"/>
    </source>
</evidence>
<dbReference type="PANTHER" id="PTHR43004">
    <property type="entry name" value="TRK SYSTEM POTASSIUM UPTAKE PROTEIN"/>
    <property type="match status" value="1"/>
</dbReference>
<dbReference type="Proteomes" id="UP000192591">
    <property type="component" value="Unassembled WGS sequence"/>
</dbReference>
<protein>
    <submittedName>
        <fullName evidence="5">Oxygenase</fullName>
    </submittedName>
</protein>
<comment type="cofactor">
    <cofactor evidence="1">
        <name>FAD</name>
        <dbReference type="ChEBI" id="CHEBI:57692"/>
    </cofactor>
</comment>
<dbReference type="RefSeq" id="WP_081191352.1">
    <property type="nucleotide sequence ID" value="NZ_MWIH01000005.1"/>
</dbReference>
<evidence type="ECO:0000256" key="1">
    <source>
        <dbReference type="ARBA" id="ARBA00001974"/>
    </source>
</evidence>
<keyword evidence="6" id="KW-1185">Reference proteome</keyword>
<accession>A0A1V9A5Q3</accession>
<dbReference type="GO" id="GO:0016709">
    <property type="term" value="F:oxidoreductase activity, acting on paired donors, with incorporation or reduction of molecular oxygen, NAD(P)H as one donor, and incorporation of one atom of oxygen"/>
    <property type="evidence" value="ECO:0007669"/>
    <property type="project" value="UniProtKB-ARBA"/>
</dbReference>
<proteinExistence type="predicted"/>
<dbReference type="AlphaFoldDB" id="A0A1V9A5Q3"/>